<comment type="caution">
    <text evidence="1">The sequence shown here is derived from an EMBL/GenBank/DDBJ whole genome shotgun (WGS) entry which is preliminary data.</text>
</comment>
<reference evidence="1 2" key="1">
    <citation type="submission" date="2020-04" db="EMBL/GenBank/DDBJ databases">
        <title>Perkinsus chesapeaki whole genome sequence.</title>
        <authorList>
            <person name="Bogema D.R."/>
        </authorList>
    </citation>
    <scope>NUCLEOTIDE SEQUENCE [LARGE SCALE GENOMIC DNA]</scope>
    <source>
        <strain evidence="1">ATCC PRA-425</strain>
    </source>
</reference>
<keyword evidence="2" id="KW-1185">Reference proteome</keyword>
<dbReference type="Gene3D" id="1.10.238.10">
    <property type="entry name" value="EF-hand"/>
    <property type="match status" value="1"/>
</dbReference>
<evidence type="ECO:0000313" key="1">
    <source>
        <dbReference type="EMBL" id="KAF4671824.1"/>
    </source>
</evidence>
<evidence type="ECO:0000313" key="2">
    <source>
        <dbReference type="Proteomes" id="UP000591131"/>
    </source>
</evidence>
<dbReference type="EMBL" id="JAAPAO010000127">
    <property type="protein sequence ID" value="KAF4671824.1"/>
    <property type="molecule type" value="Genomic_DNA"/>
</dbReference>
<name>A0A7J6MK10_PERCH</name>
<dbReference type="AlphaFoldDB" id="A0A7J6MK10"/>
<accession>A0A7J6MK10</accession>
<gene>
    <name evidence="1" type="ORF">FOL47_001197</name>
</gene>
<dbReference type="OrthoDB" id="435273at2759"/>
<dbReference type="SUPFAM" id="SSF47473">
    <property type="entry name" value="EF-hand"/>
    <property type="match status" value="1"/>
</dbReference>
<proteinExistence type="predicted"/>
<protein>
    <submittedName>
        <fullName evidence="1">Uncharacterized protein</fullName>
    </submittedName>
</protein>
<organism evidence="1 2">
    <name type="scientific">Perkinsus chesapeaki</name>
    <name type="common">Clam parasite</name>
    <name type="synonym">Perkinsus andrewsi</name>
    <dbReference type="NCBI Taxonomy" id="330153"/>
    <lineage>
        <taxon>Eukaryota</taxon>
        <taxon>Sar</taxon>
        <taxon>Alveolata</taxon>
        <taxon>Perkinsozoa</taxon>
        <taxon>Perkinsea</taxon>
        <taxon>Perkinsida</taxon>
        <taxon>Perkinsidae</taxon>
        <taxon>Perkinsus</taxon>
    </lineage>
</organism>
<dbReference type="InterPro" id="IPR011992">
    <property type="entry name" value="EF-hand-dom_pair"/>
</dbReference>
<sequence>MSLIEEIKDAGDLMSFGTFLDYCRRCRTDTPKYSLDELLEFCKSLSNDEKDGVLPVKVIRNLLGNVGEPLDEIELENFTRDFADSRSDSVDCAHMLRRELRASII</sequence>
<dbReference type="Proteomes" id="UP000591131">
    <property type="component" value="Unassembled WGS sequence"/>
</dbReference>